<name>A0A2Z5G2H0_9BACT</name>
<dbReference type="Pfam" id="PF00248">
    <property type="entry name" value="Aldo_ket_red"/>
    <property type="match status" value="1"/>
</dbReference>
<proteinExistence type="predicted"/>
<feature type="domain" description="NADP-dependent oxidoreductase" evidence="1">
    <location>
        <begin position="33"/>
        <end position="309"/>
    </location>
</feature>
<dbReference type="SUPFAM" id="SSF51430">
    <property type="entry name" value="NAD(P)-linked oxidoreductase"/>
    <property type="match status" value="1"/>
</dbReference>
<dbReference type="KEGG" id="abas:ACPOL_4023"/>
<dbReference type="InterPro" id="IPR036812">
    <property type="entry name" value="NAD(P)_OxRdtase_dom_sf"/>
</dbReference>
<evidence type="ECO:0000259" key="1">
    <source>
        <dbReference type="Pfam" id="PF00248"/>
    </source>
</evidence>
<dbReference type="PRINTS" id="PR00069">
    <property type="entry name" value="ALDKETRDTASE"/>
</dbReference>
<dbReference type="RefSeq" id="WP_201758878.1">
    <property type="nucleotide sequence ID" value="NZ_CP030840.1"/>
</dbReference>
<dbReference type="EMBL" id="CP030840">
    <property type="protein sequence ID" value="AXC13302.1"/>
    <property type="molecule type" value="Genomic_DNA"/>
</dbReference>
<dbReference type="InterPro" id="IPR020471">
    <property type="entry name" value="AKR"/>
</dbReference>
<dbReference type="InterPro" id="IPR044479">
    <property type="entry name" value="LGALDH-like"/>
</dbReference>
<dbReference type="Proteomes" id="UP000253606">
    <property type="component" value="Chromosome"/>
</dbReference>
<dbReference type="Gene3D" id="3.20.20.100">
    <property type="entry name" value="NADP-dependent oxidoreductase domain"/>
    <property type="match status" value="1"/>
</dbReference>
<evidence type="ECO:0000313" key="3">
    <source>
        <dbReference type="Proteomes" id="UP000253606"/>
    </source>
</evidence>
<sequence>MPELKPVPRQAESHLSLMHYRRLGQTELRISVMGFGASPLGGVFGSSDAGEGAKAVHFAIDAGVNFFDVSPYYGHTLAEDRLGQALKGRRDRVILSTKCGRYGVDQFDYSSQRVRTSVEESLKRLRTDHLDLLLIHDVEFSDTEQIIDETLPAIRRIQEEGKTRYIGISGYPLRVLKDIAKKARVDAVLSYCRYNLLIDDMDTVLVPTAEELGIGVINASPLHMGLLTEQGAPDWHPAPTEVRAAVKAALAFCRERDIDLSELALRFCFDYPRVTSTLVGMSTTEEVRRNLSALGAAADPELLREVKAILAPAANVVWSSGRPENQ</sequence>
<dbReference type="PANTHER" id="PTHR42686:SF1">
    <property type="entry name" value="GH17980P-RELATED"/>
    <property type="match status" value="1"/>
</dbReference>
<keyword evidence="3" id="KW-1185">Reference proteome</keyword>
<dbReference type="GO" id="GO:0010349">
    <property type="term" value="F:L-galactose dehydrogenase activity"/>
    <property type="evidence" value="ECO:0007669"/>
    <property type="project" value="InterPro"/>
</dbReference>
<evidence type="ECO:0000313" key="2">
    <source>
        <dbReference type="EMBL" id="AXC13302.1"/>
    </source>
</evidence>
<dbReference type="CDD" id="cd19163">
    <property type="entry name" value="AKR_galDH"/>
    <property type="match status" value="1"/>
</dbReference>
<reference evidence="2 3" key="1">
    <citation type="journal article" date="2018" name="Front. Microbiol.">
        <title>Hydrolytic Capabilities as a Key to Environmental Success: Chitinolytic and Cellulolytic Acidobacteria From Acidic Sub-arctic Soils and Boreal Peatlands.</title>
        <authorList>
            <person name="Belova S.E."/>
            <person name="Ravin N.V."/>
            <person name="Pankratov T.A."/>
            <person name="Rakitin A.L."/>
            <person name="Ivanova A.A."/>
            <person name="Beletsky A.V."/>
            <person name="Mardanov A.V."/>
            <person name="Sinninghe Damste J.S."/>
            <person name="Dedysh S.N."/>
        </authorList>
    </citation>
    <scope>NUCLEOTIDE SEQUENCE [LARGE SCALE GENOMIC DNA]</scope>
    <source>
        <strain evidence="2 3">SBC82</strain>
    </source>
</reference>
<gene>
    <name evidence="2" type="ORF">ACPOL_4023</name>
</gene>
<dbReference type="AlphaFoldDB" id="A0A2Z5G2H0"/>
<dbReference type="PANTHER" id="PTHR42686">
    <property type="entry name" value="GH17980P-RELATED"/>
    <property type="match status" value="1"/>
</dbReference>
<accession>A0A2Z5G2H0</accession>
<dbReference type="InterPro" id="IPR023210">
    <property type="entry name" value="NADP_OxRdtase_dom"/>
</dbReference>
<organism evidence="2 3">
    <name type="scientific">Acidisarcina polymorpha</name>
    <dbReference type="NCBI Taxonomy" id="2211140"/>
    <lineage>
        <taxon>Bacteria</taxon>
        <taxon>Pseudomonadati</taxon>
        <taxon>Acidobacteriota</taxon>
        <taxon>Terriglobia</taxon>
        <taxon>Terriglobales</taxon>
        <taxon>Acidobacteriaceae</taxon>
        <taxon>Acidisarcina</taxon>
    </lineage>
</organism>
<protein>
    <submittedName>
        <fullName evidence="2">L-fuco-beta-pyranose dehydrogenase</fullName>
    </submittedName>
</protein>
<dbReference type="GO" id="GO:0005829">
    <property type="term" value="C:cytosol"/>
    <property type="evidence" value="ECO:0007669"/>
    <property type="project" value="TreeGrafter"/>
</dbReference>